<evidence type="ECO:0000313" key="2">
    <source>
        <dbReference type="EMBL" id="MBO1319838.1"/>
    </source>
</evidence>
<evidence type="ECO:0000259" key="1">
    <source>
        <dbReference type="Pfam" id="PF13372"/>
    </source>
</evidence>
<dbReference type="Proteomes" id="UP000664417">
    <property type="component" value="Unassembled WGS sequence"/>
</dbReference>
<dbReference type="InterPro" id="IPR025388">
    <property type="entry name" value="Alginate_export_dom"/>
</dbReference>
<evidence type="ECO:0000313" key="3">
    <source>
        <dbReference type="Proteomes" id="UP000664417"/>
    </source>
</evidence>
<dbReference type="EMBL" id="JAFREP010000014">
    <property type="protein sequence ID" value="MBO1319838.1"/>
    <property type="molecule type" value="Genomic_DNA"/>
</dbReference>
<dbReference type="RefSeq" id="WP_207859742.1">
    <property type="nucleotide sequence ID" value="NZ_JAFREP010000014.1"/>
</dbReference>
<organism evidence="2 3">
    <name type="scientific">Acanthopleuribacter pedis</name>
    <dbReference type="NCBI Taxonomy" id="442870"/>
    <lineage>
        <taxon>Bacteria</taxon>
        <taxon>Pseudomonadati</taxon>
        <taxon>Acidobacteriota</taxon>
        <taxon>Holophagae</taxon>
        <taxon>Acanthopleuribacterales</taxon>
        <taxon>Acanthopleuribacteraceae</taxon>
        <taxon>Acanthopleuribacter</taxon>
    </lineage>
</organism>
<comment type="caution">
    <text evidence="2">The sequence shown here is derived from an EMBL/GenBank/DDBJ whole genome shotgun (WGS) entry which is preliminary data.</text>
</comment>
<keyword evidence="3" id="KW-1185">Reference proteome</keyword>
<gene>
    <name evidence="2" type="ORF">J3U88_15285</name>
</gene>
<sequence length="433" mass="49935">MSHTRFCSLLLLLLGMFFPSNLWAWQESRYQLGMDLRLRWEDKQDFNFRGGDQSYLLTRLRLHGAYHFSANAQAFVEIQDARVHEEDRFGTPPLNEDAVPNIFADEFDIHQAYIQFGVGNGKVKIGRQKFNFADKRMVASLEWANTARVFDAVRLTFGGKDTRRWDVWASQPVTVNPNDPNDWQRVGNRYFDSRFYGVMFRDPLSIQDGAYELFLMHRDNSEFGDAVFHAGARLTKKFGKLSVDAQAHQQFGDWNDGDHKATAYALLGKYTTENDFFKNIALGYLSASGDDNFADGDHETFDNLYPLNHAYYGFMDFFGWQNMSNLELIFSGQAFPNGTWRVALHRFTINEPESDAWYNAGLGRFGNPVAGARDDHAGDEIDFTLVFPIWEKRIKMLLGYSLFQAGDYVSERGGDQDARFWYAQALYKWSTKK</sequence>
<dbReference type="Pfam" id="PF13372">
    <property type="entry name" value="Alginate_exp"/>
    <property type="match status" value="1"/>
</dbReference>
<accession>A0A8J7QKF1</accession>
<name>A0A8J7QKF1_9BACT</name>
<feature type="domain" description="Alginate export" evidence="1">
    <location>
        <begin position="31"/>
        <end position="421"/>
    </location>
</feature>
<reference evidence="2" key="1">
    <citation type="submission" date="2021-03" db="EMBL/GenBank/DDBJ databases">
        <authorList>
            <person name="Wang G."/>
        </authorList>
    </citation>
    <scope>NUCLEOTIDE SEQUENCE</scope>
    <source>
        <strain evidence="2">KCTC 12899</strain>
    </source>
</reference>
<protein>
    <submittedName>
        <fullName evidence="2">Alginate export family protein</fullName>
    </submittedName>
</protein>
<dbReference type="AlphaFoldDB" id="A0A8J7QKF1"/>
<proteinExistence type="predicted"/>